<reference evidence="1 2" key="7">
    <citation type="journal article" date="2000" name="Virology">
        <title>Characterization of a beta-1,3-glucanase encoded by chlorella virus PBCV-1.</title>
        <authorList>
            <person name="Sun L."/>
            <person name="Gurnon J.R."/>
            <person name="Adams B.J."/>
            <person name="Graves M.V."/>
            <person name="Van Etten J.L."/>
        </authorList>
    </citation>
    <scope>NUCLEOTIDE SEQUENCE [LARGE SCALE GENOMIC DNA]</scope>
</reference>
<sequence>MQVFHSLEVVKKRSRDRNLLPSRGQKCSADFCLLIGMPVKPIIPIKPVSTILHINS</sequence>
<reference evidence="1 2" key="8">
    <citation type="journal article" date="2010" name="J. Virol.">
        <title>Microarray analysis of Paramecium bursaria chlorella virus 1 transcription.</title>
        <authorList>
            <person name="Yanai-Balser G.M."/>
            <person name="Duncan G.A."/>
            <person name="Eudy J.D."/>
            <person name="Wang D."/>
            <person name="Li X."/>
            <person name="Agarkova I.V."/>
            <person name="Dunigan D.D."/>
            <person name="Van Etten J.L."/>
        </authorList>
    </citation>
    <scope>NUCLEOTIDE SEQUENCE [LARGE SCALE GENOMIC DNA]</scope>
</reference>
<reference evidence="1 2" key="5">
    <citation type="journal article" date="1997" name="Virology">
        <title>Analysis of 74 kb of DNA located at the right end of the 330-kb chlorella virus PBCV-1 genome.</title>
        <authorList>
            <person name="Li Y."/>
            <person name="Lu Z."/>
            <person name="Sun L."/>
            <person name="Ropp S."/>
            <person name="Kutish G.F."/>
            <person name="Rock D.L."/>
            <person name="Van Etten J.L."/>
        </authorList>
    </citation>
    <scope>NUCLEOTIDE SEQUENCE [LARGE SCALE GENOMIC DNA]</scope>
</reference>
<dbReference type="RefSeq" id="YP_004678994.1">
    <property type="nucleotide sequence ID" value="NC_000852.5"/>
</dbReference>
<gene>
    <name evidence="1" type="primary">a644aR</name>
</gene>
<dbReference type="GeneID" id="10971159"/>
<evidence type="ECO:0000313" key="2">
    <source>
        <dbReference type="Proteomes" id="UP000000862"/>
    </source>
</evidence>
<accession>F8TU78</accession>
<dbReference type="EMBL" id="JF411744">
    <property type="protein sequence ID" value="AEI70139.1"/>
    <property type="molecule type" value="Genomic_DNA"/>
</dbReference>
<organismHost>
    <name type="scientific">Chlorella</name>
    <dbReference type="NCBI Taxonomy" id="3071"/>
</organismHost>
<reference evidence="1 2" key="1">
    <citation type="journal article" date="1995" name="Virology">
        <title>Analysis of 45 kb of DNA located at the left end of the chlorella virus PBCV-1 genome.</title>
        <authorList>
            <person name="Lu Z."/>
            <person name="Li Y."/>
            <person name="Zhang Y."/>
            <person name="Kutish G.F."/>
            <person name="Rock D.L."/>
            <person name="Van Etten J.L."/>
        </authorList>
    </citation>
    <scope>NUCLEOTIDE SEQUENCE [LARGE SCALE GENOMIC DNA]</scope>
</reference>
<evidence type="ECO:0000313" key="1">
    <source>
        <dbReference type="EMBL" id="AEI70139.1"/>
    </source>
</evidence>
<keyword evidence="2" id="KW-1185">Reference proteome</keyword>
<protein>
    <submittedName>
        <fullName evidence="1">Uncharacterized protein</fullName>
    </submittedName>
</protein>
<reference evidence="1 2" key="4">
    <citation type="journal article" date="1996" name="Virology">
        <title>Analysis of 76 kb of the chlorella virus PBCV-1 330-kb genome: map positions 182 to 258.</title>
        <authorList>
            <person name="Kutish G.F."/>
            <person name="Li Y."/>
            <person name="Lu Z."/>
            <person name="Furuta M."/>
            <person name="Rock D.L."/>
            <person name="Van Etten J.L."/>
        </authorList>
    </citation>
    <scope>NUCLEOTIDE SEQUENCE [LARGE SCALE GENOMIC DNA]</scope>
</reference>
<dbReference type="KEGG" id="vg:10971159"/>
<dbReference type="Proteomes" id="UP000000862">
    <property type="component" value="Segment"/>
</dbReference>
<proteinExistence type="predicted"/>
<name>F8TU78_PBCV1</name>
<reference evidence="1 2" key="2">
    <citation type="journal article" date="1995" name="Virology">
        <title>Analysis of 43 kb of the Chlorella virus PBCV-1 330-kb genome: map positions 45 to 88.</title>
        <authorList>
            <person name="Li Y."/>
            <person name="Lu Z."/>
            <person name="Burbank D.E."/>
            <person name="Kutish G.F."/>
            <person name="Rock D.L."/>
            <person name="Van Etten J.L."/>
        </authorList>
    </citation>
    <scope>NUCLEOTIDE SEQUENCE [LARGE SCALE GENOMIC DNA]</scope>
</reference>
<reference evidence="1 2" key="3">
    <citation type="journal article" date="1996" name="Virology">
        <title>Analysis of 94 kb of the chlorella virus PBCV-1 330-kb genome: map positions 88 to 182.</title>
        <authorList>
            <person name="Lu Z."/>
            <person name="Li Y."/>
            <person name="Que Q."/>
            <person name="Kutish G.F."/>
            <person name="Rock D.L."/>
            <person name="Van Etten J.L."/>
        </authorList>
    </citation>
    <scope>NUCLEOTIDE SEQUENCE [LARGE SCALE GENOMIC DNA]</scope>
</reference>
<reference evidence="1 2" key="6">
    <citation type="journal article" date="1999" name="Virology">
        <title>Chlorella virus PBCV-1 encodes a functional homospermidine synthase.</title>
        <authorList>
            <person name="Kaiser A."/>
            <person name="Vollmert M."/>
            <person name="Tholl D."/>
            <person name="Graves M.V."/>
            <person name="Gurnon J.R."/>
            <person name="Xing W."/>
            <person name="Lisec A.D."/>
            <person name="Nickerson K.W."/>
            <person name="Van Etten J.L."/>
        </authorList>
    </citation>
    <scope>NUCLEOTIDE SEQUENCE [LARGE SCALE GENOMIC DNA]</scope>
</reference>
<organism evidence="1 2">
    <name type="scientific">Paramecium bursaria Chlorella virus 1</name>
    <name type="common">PBCV-1</name>
    <dbReference type="NCBI Taxonomy" id="10506"/>
    <lineage>
        <taxon>Viruses</taxon>
        <taxon>Varidnaviria</taxon>
        <taxon>Bamfordvirae</taxon>
        <taxon>Nucleocytoviricota</taxon>
        <taxon>Megaviricetes</taxon>
        <taxon>Algavirales</taxon>
        <taxon>Phycodnaviridae</taxon>
        <taxon>Chlorovirus</taxon>
        <taxon>Chlorovirus vanettense</taxon>
    </lineage>
</organism>